<gene>
    <name evidence="1" type="ORF">HCN44_010372</name>
</gene>
<feature type="non-terminal residue" evidence="1">
    <location>
        <position position="1"/>
    </location>
</feature>
<proteinExistence type="predicted"/>
<evidence type="ECO:0000313" key="1">
    <source>
        <dbReference type="EMBL" id="KAF7996116.1"/>
    </source>
</evidence>
<dbReference type="EMBL" id="JACMRX010000002">
    <property type="protein sequence ID" value="KAF7996116.1"/>
    <property type="molecule type" value="Genomic_DNA"/>
</dbReference>
<dbReference type="PANTHER" id="PTHR38681">
    <property type="entry name" value="RETROVIRUS-RELATED POL POLYPROTEIN FROM TRANSPOSON 412-LIKE PROTEIN-RELATED"/>
    <property type="match status" value="1"/>
</dbReference>
<reference evidence="1 2" key="1">
    <citation type="submission" date="2020-08" db="EMBL/GenBank/DDBJ databases">
        <title>Aphidius gifuensis genome sequencing and assembly.</title>
        <authorList>
            <person name="Du Z."/>
        </authorList>
    </citation>
    <scope>NUCLEOTIDE SEQUENCE [LARGE SCALE GENOMIC DNA]</scope>
    <source>
        <strain evidence="1">YNYX2018</strain>
        <tissue evidence="1">Adults</tissue>
    </source>
</reference>
<dbReference type="PANTHER" id="PTHR38681:SF1">
    <property type="entry name" value="RETROVIRUS-RELATED POL POLYPROTEIN FROM TRANSPOSON 412-LIKE PROTEIN"/>
    <property type="match status" value="1"/>
</dbReference>
<organism evidence="1 2">
    <name type="scientific">Aphidius gifuensis</name>
    <name type="common">Parasitoid wasp</name>
    <dbReference type="NCBI Taxonomy" id="684658"/>
    <lineage>
        <taxon>Eukaryota</taxon>
        <taxon>Metazoa</taxon>
        <taxon>Ecdysozoa</taxon>
        <taxon>Arthropoda</taxon>
        <taxon>Hexapoda</taxon>
        <taxon>Insecta</taxon>
        <taxon>Pterygota</taxon>
        <taxon>Neoptera</taxon>
        <taxon>Endopterygota</taxon>
        <taxon>Hymenoptera</taxon>
        <taxon>Apocrita</taxon>
        <taxon>Ichneumonoidea</taxon>
        <taxon>Braconidae</taxon>
        <taxon>Aphidiinae</taxon>
        <taxon>Aphidius</taxon>
    </lineage>
</organism>
<feature type="non-terminal residue" evidence="1">
    <location>
        <position position="289"/>
    </location>
</feature>
<dbReference type="AlphaFoldDB" id="A0A834Y061"/>
<comment type="caution">
    <text evidence="1">The sequence shown here is derived from an EMBL/GenBank/DDBJ whole genome shotgun (WGS) entry which is preliminary data.</text>
</comment>
<keyword evidence="2" id="KW-1185">Reference proteome</keyword>
<dbReference type="Proteomes" id="UP000639338">
    <property type="component" value="Unassembled WGS sequence"/>
</dbReference>
<protein>
    <submittedName>
        <fullName evidence="1">Uncharacterized protein</fullName>
    </submittedName>
</protein>
<name>A0A834Y061_APHGI</name>
<accession>A0A834Y061</accession>
<sequence>FKEDIQATPAELVYGTGLRLPGEFFITNDTSTNPQIFLEKHREIMRALKPTPTAHHNKSRMFILKDINTCSHVVQRVSDNIYKININGINKNISIQRLKPAYINKNDTDLDNNPTDKITQQIQQHQWGSSMDPPTRTYKRRNVTFSPGEKRLRREYNAKEILSDSDSVCSSSDCTSTSEGVVYHLFSHSSVVTYCQDTNIDNYWFGTGVTSLNDISLYPMRFLPFLYCDVYFLQICFNSKLFEHVHNHHLKCYCSLISNKISQSEVILYLPVFPSCSCIHMEILLCALI</sequence>
<evidence type="ECO:0000313" key="2">
    <source>
        <dbReference type="Proteomes" id="UP000639338"/>
    </source>
</evidence>